<keyword evidence="2" id="KW-0479">Metal-binding</keyword>
<feature type="region of interest" description="Disordered" evidence="6">
    <location>
        <begin position="1"/>
        <end position="109"/>
    </location>
</feature>
<organism evidence="8 9">
    <name type="scientific">Tricholomella constricta</name>
    <dbReference type="NCBI Taxonomy" id="117010"/>
    <lineage>
        <taxon>Eukaryota</taxon>
        <taxon>Fungi</taxon>
        <taxon>Dikarya</taxon>
        <taxon>Basidiomycota</taxon>
        <taxon>Agaricomycotina</taxon>
        <taxon>Agaricomycetes</taxon>
        <taxon>Agaricomycetidae</taxon>
        <taxon>Agaricales</taxon>
        <taxon>Tricholomatineae</taxon>
        <taxon>Lyophyllaceae</taxon>
        <taxon>Tricholomella</taxon>
    </lineage>
</organism>
<keyword evidence="3" id="KW-0863">Zinc-finger</keyword>
<feature type="compositionally biased region" description="Basic residues" evidence="6">
    <location>
        <begin position="1"/>
        <end position="14"/>
    </location>
</feature>
<evidence type="ECO:0000313" key="9">
    <source>
        <dbReference type="Proteomes" id="UP000565441"/>
    </source>
</evidence>
<keyword evidence="9" id="KW-1185">Reference proteome</keyword>
<gene>
    <name evidence="8" type="ORF">D9615_006888</name>
</gene>
<dbReference type="EMBL" id="JAACJP010000018">
    <property type="protein sequence ID" value="KAF5378846.1"/>
    <property type="molecule type" value="Genomic_DNA"/>
</dbReference>
<name>A0A8H5M300_9AGAR</name>
<dbReference type="Proteomes" id="UP000565441">
    <property type="component" value="Unassembled WGS sequence"/>
</dbReference>
<proteinExistence type="predicted"/>
<dbReference type="GO" id="GO:0046983">
    <property type="term" value="F:protein dimerization activity"/>
    <property type="evidence" value="ECO:0007669"/>
    <property type="project" value="InterPro"/>
</dbReference>
<comment type="subcellular location">
    <subcellularLocation>
        <location evidence="1">Nucleus</location>
    </subcellularLocation>
</comment>
<dbReference type="Pfam" id="PF05699">
    <property type="entry name" value="Dimer_Tnp_hAT"/>
    <property type="match status" value="1"/>
</dbReference>
<dbReference type="SUPFAM" id="SSF53098">
    <property type="entry name" value="Ribonuclease H-like"/>
    <property type="match status" value="1"/>
</dbReference>
<evidence type="ECO:0000256" key="6">
    <source>
        <dbReference type="SAM" id="MobiDB-lite"/>
    </source>
</evidence>
<sequence>MAPQKNRKSQKSRAKGPANNKSATKSKEAAQPRTSTKKASSSNSHKKCARSPSDDEEEEDSDEESDTPPAKRTCTKKLKVAEVEQVEDNHSEEEAEPETIEVEESDDEDAEGTLDGMLVKVETPLQFSKDGITDAVTKLIACDDQAFALANKAVFRNCLVAMRPKTQSHELPSSYDISKHISNEYAKWIEKLNGEIENAPGKVSITVDTWTAVNTKGSYLGMTAHWIEVKEKRWKLRSAVVGFQPISGDHSGQNLGRYMVGLTDRVGITNKERSKLHTATLDNASNNNTSCEAVESVHDRRKLVWESEDNQLGCLGHVVNIANVAVMTHITKAAAIETADAIWMYDPSDPNNRVHRGSLDVIATVCTLGVKYRFKIPLKFKLHGNTQWGSTFGMLDRAYQLRQAIDLFVSTADHLYGSVTTVRCEGKIVKKIPWSAFALSEDDWRRVADARDILADSNSVQQYFSSEQEPTLWHALPAIEELLTKWEAKAADPAYALYKEAILDGRAKLLKYYNKFDVKPVYVLALVLHPYYKLDYIELAWGGEEEQKKEMMEGNPNAKNWQDEAQKIVEKAMEEYWQSRPTPESEPTDESATQASSASILSDFERHCPKLIGQDANQGWAAELRRYLKDRPSGLRADMDIVKWWEEHAHEYPTLARIALDILACQASSLPCERLFSATKQTANDRRARLGSAKFEQLTMMKFAWRANVHDYATINGQVREEVNLELFSDLLSMDLMETALDADL</sequence>
<evidence type="ECO:0000313" key="8">
    <source>
        <dbReference type="EMBL" id="KAF5378846.1"/>
    </source>
</evidence>
<feature type="domain" description="HAT C-terminal dimerisation" evidence="7">
    <location>
        <begin position="623"/>
        <end position="702"/>
    </location>
</feature>
<keyword evidence="4" id="KW-0862">Zinc</keyword>
<evidence type="ECO:0000256" key="3">
    <source>
        <dbReference type="ARBA" id="ARBA00022771"/>
    </source>
</evidence>
<evidence type="ECO:0000256" key="4">
    <source>
        <dbReference type="ARBA" id="ARBA00022833"/>
    </source>
</evidence>
<comment type="caution">
    <text evidence="8">The sequence shown here is derived from an EMBL/GenBank/DDBJ whole genome shotgun (WGS) entry which is preliminary data.</text>
</comment>
<evidence type="ECO:0000259" key="7">
    <source>
        <dbReference type="Pfam" id="PF05699"/>
    </source>
</evidence>
<evidence type="ECO:0000256" key="1">
    <source>
        <dbReference type="ARBA" id="ARBA00004123"/>
    </source>
</evidence>
<dbReference type="PANTHER" id="PTHR46481">
    <property type="entry name" value="ZINC FINGER BED DOMAIN-CONTAINING PROTEIN 4"/>
    <property type="match status" value="1"/>
</dbReference>
<dbReference type="GO" id="GO:0008270">
    <property type="term" value="F:zinc ion binding"/>
    <property type="evidence" value="ECO:0007669"/>
    <property type="project" value="UniProtKB-KW"/>
</dbReference>
<protein>
    <recommendedName>
        <fullName evidence="7">HAT C-terminal dimerisation domain-containing protein</fullName>
    </recommendedName>
</protein>
<feature type="compositionally biased region" description="Acidic residues" evidence="6">
    <location>
        <begin position="54"/>
        <end position="66"/>
    </location>
</feature>
<accession>A0A8H5M300</accession>
<evidence type="ECO:0000256" key="5">
    <source>
        <dbReference type="ARBA" id="ARBA00023242"/>
    </source>
</evidence>
<dbReference type="GO" id="GO:0005634">
    <property type="term" value="C:nucleus"/>
    <property type="evidence" value="ECO:0007669"/>
    <property type="project" value="UniProtKB-SubCell"/>
</dbReference>
<dbReference type="AlphaFoldDB" id="A0A8H5M300"/>
<feature type="compositionally biased region" description="Polar residues" evidence="6">
    <location>
        <begin position="32"/>
        <end position="43"/>
    </location>
</feature>
<feature type="region of interest" description="Disordered" evidence="6">
    <location>
        <begin position="576"/>
        <end position="596"/>
    </location>
</feature>
<keyword evidence="5" id="KW-0539">Nucleus</keyword>
<dbReference type="PANTHER" id="PTHR46481:SF10">
    <property type="entry name" value="ZINC FINGER BED DOMAIN-CONTAINING PROTEIN 39"/>
    <property type="match status" value="1"/>
</dbReference>
<dbReference type="OrthoDB" id="3243659at2759"/>
<dbReference type="InterPro" id="IPR012337">
    <property type="entry name" value="RNaseH-like_sf"/>
</dbReference>
<dbReference type="InterPro" id="IPR052035">
    <property type="entry name" value="ZnF_BED_domain_contain"/>
</dbReference>
<evidence type="ECO:0000256" key="2">
    <source>
        <dbReference type="ARBA" id="ARBA00022723"/>
    </source>
</evidence>
<reference evidence="8 9" key="1">
    <citation type="journal article" date="2020" name="ISME J.">
        <title>Uncovering the hidden diversity of litter-decomposition mechanisms in mushroom-forming fungi.</title>
        <authorList>
            <person name="Floudas D."/>
            <person name="Bentzer J."/>
            <person name="Ahren D."/>
            <person name="Johansson T."/>
            <person name="Persson P."/>
            <person name="Tunlid A."/>
        </authorList>
    </citation>
    <scope>NUCLEOTIDE SEQUENCE [LARGE SCALE GENOMIC DNA]</scope>
    <source>
        <strain evidence="8 9">CBS 661.87</strain>
    </source>
</reference>
<feature type="compositionally biased region" description="Acidic residues" evidence="6">
    <location>
        <begin position="84"/>
        <end position="109"/>
    </location>
</feature>
<dbReference type="InterPro" id="IPR008906">
    <property type="entry name" value="HATC_C_dom"/>
</dbReference>